<organism evidence="1 2">
    <name type="scientific">Adiantum capillus-veneris</name>
    <name type="common">Maidenhair fern</name>
    <dbReference type="NCBI Taxonomy" id="13818"/>
    <lineage>
        <taxon>Eukaryota</taxon>
        <taxon>Viridiplantae</taxon>
        <taxon>Streptophyta</taxon>
        <taxon>Embryophyta</taxon>
        <taxon>Tracheophyta</taxon>
        <taxon>Polypodiopsida</taxon>
        <taxon>Polypodiidae</taxon>
        <taxon>Polypodiales</taxon>
        <taxon>Pteridineae</taxon>
        <taxon>Pteridaceae</taxon>
        <taxon>Vittarioideae</taxon>
        <taxon>Adiantum</taxon>
    </lineage>
</organism>
<proteinExistence type="predicted"/>
<name>A0A9D4ZJ73_ADICA</name>
<gene>
    <name evidence="1" type="ORF">GOP47_0010942</name>
</gene>
<reference evidence="1" key="1">
    <citation type="submission" date="2021-01" db="EMBL/GenBank/DDBJ databases">
        <title>Adiantum capillus-veneris genome.</title>
        <authorList>
            <person name="Fang Y."/>
            <person name="Liao Q."/>
        </authorList>
    </citation>
    <scope>NUCLEOTIDE SEQUENCE</scope>
    <source>
        <strain evidence="1">H3</strain>
        <tissue evidence="1">Leaf</tissue>
    </source>
</reference>
<evidence type="ECO:0000313" key="2">
    <source>
        <dbReference type="Proteomes" id="UP000886520"/>
    </source>
</evidence>
<dbReference type="Proteomes" id="UP000886520">
    <property type="component" value="Chromosome 10"/>
</dbReference>
<protein>
    <submittedName>
        <fullName evidence="1">Uncharacterized protein</fullName>
    </submittedName>
</protein>
<dbReference type="EMBL" id="JABFUD020000010">
    <property type="protein sequence ID" value="KAI5074981.1"/>
    <property type="molecule type" value="Genomic_DNA"/>
</dbReference>
<keyword evidence="2" id="KW-1185">Reference proteome</keyword>
<accession>A0A9D4ZJ73</accession>
<comment type="caution">
    <text evidence="1">The sequence shown here is derived from an EMBL/GenBank/DDBJ whole genome shotgun (WGS) entry which is preliminary data.</text>
</comment>
<evidence type="ECO:0000313" key="1">
    <source>
        <dbReference type="EMBL" id="KAI5074981.1"/>
    </source>
</evidence>
<sequence length="106" mass="12614">MGSCCLLAAPTEDLVHQFGKMRCYWSEGVLSKSVTKPYSILRGEREEESKLFTVYVRPKSTCETNQVYMWSSIYRKRQYFRLVQNKRERERERERFCPTVTNISKG</sequence>
<dbReference type="AlphaFoldDB" id="A0A9D4ZJ73"/>